<reference evidence="1 2" key="1">
    <citation type="journal article" date="2003" name="Int. J. Syst. Evol. Microbiol.">
        <title>Bacillus nealsonii sp. nov., isolated from a spacecraft-assembly facility, whose spores are gamma-radiation resistant.</title>
        <authorList>
            <person name="Venkateswaran K."/>
            <person name="Kempf M."/>
            <person name="Chen F."/>
            <person name="Satomi M."/>
            <person name="Nicholson W."/>
            <person name="Kern R."/>
        </authorList>
    </citation>
    <scope>NUCLEOTIDE SEQUENCE [LARGE SCALE GENOMIC DNA]</scope>
    <source>
        <strain evidence="1 2">FO-92</strain>
    </source>
</reference>
<dbReference type="EMBL" id="PISE01000013">
    <property type="protein sequence ID" value="PKG24482.1"/>
    <property type="molecule type" value="Genomic_DNA"/>
</dbReference>
<evidence type="ECO:0000313" key="1">
    <source>
        <dbReference type="EMBL" id="PKG24482.1"/>
    </source>
</evidence>
<accession>A0A2N0Z4P3</accession>
<name>A0A2N0Z4P3_9BACI</name>
<dbReference type="AlphaFoldDB" id="A0A2N0Z4P3"/>
<sequence>MKKSAIFFILILLVALVAYIETPTALINKPYVYYYGVTDESEEASTSTESLGAPELEYQLDSTVKEDGYIVETYREYEIYKDKNGEVIKTKATSNTQTIKYAEDE</sequence>
<organism evidence="1 2">
    <name type="scientific">Niallia nealsonii</name>
    <dbReference type="NCBI Taxonomy" id="115979"/>
    <lineage>
        <taxon>Bacteria</taxon>
        <taxon>Bacillati</taxon>
        <taxon>Bacillota</taxon>
        <taxon>Bacilli</taxon>
        <taxon>Bacillales</taxon>
        <taxon>Bacillaceae</taxon>
        <taxon>Niallia</taxon>
    </lineage>
</organism>
<dbReference type="OrthoDB" id="2655258at2"/>
<evidence type="ECO:0000313" key="2">
    <source>
        <dbReference type="Proteomes" id="UP000233375"/>
    </source>
</evidence>
<protein>
    <submittedName>
        <fullName evidence="1">Uncharacterized protein</fullName>
    </submittedName>
</protein>
<comment type="caution">
    <text evidence="1">The sequence shown here is derived from an EMBL/GenBank/DDBJ whole genome shotgun (WGS) entry which is preliminary data.</text>
</comment>
<dbReference type="RefSeq" id="WP_101176420.1">
    <property type="nucleotide sequence ID" value="NZ_PISE01000013.1"/>
</dbReference>
<proteinExistence type="predicted"/>
<keyword evidence="2" id="KW-1185">Reference proteome</keyword>
<dbReference type="Proteomes" id="UP000233375">
    <property type="component" value="Unassembled WGS sequence"/>
</dbReference>
<gene>
    <name evidence="1" type="ORF">CWS01_06675</name>
</gene>